<evidence type="ECO:0000256" key="1">
    <source>
        <dbReference type="SAM" id="MobiDB-lite"/>
    </source>
</evidence>
<protein>
    <recommendedName>
        <fullName evidence="5">GPI anchored protein</fullName>
    </recommendedName>
</protein>
<feature type="chain" id="PRO_5040897755" description="GPI anchored protein" evidence="2">
    <location>
        <begin position="21"/>
        <end position="445"/>
    </location>
</feature>
<keyword evidence="2" id="KW-0732">Signal</keyword>
<dbReference type="PANTHER" id="PTHR39599">
    <property type="entry name" value="GPI-ANCHORED PROTEIN (EUROFUNG)-RELATED-RELATED"/>
    <property type="match status" value="1"/>
</dbReference>
<feature type="compositionally biased region" description="Polar residues" evidence="1">
    <location>
        <begin position="95"/>
        <end position="106"/>
    </location>
</feature>
<comment type="caution">
    <text evidence="3">The sequence shown here is derived from an EMBL/GenBank/DDBJ whole genome shotgun (WGS) entry which is preliminary data.</text>
</comment>
<feature type="region of interest" description="Disordered" evidence="1">
    <location>
        <begin position="256"/>
        <end position="305"/>
    </location>
</feature>
<dbReference type="OrthoDB" id="434783at2759"/>
<name>A0A9W9S1F8_9EURO</name>
<evidence type="ECO:0008006" key="5">
    <source>
        <dbReference type="Google" id="ProtNLM"/>
    </source>
</evidence>
<reference evidence="3" key="2">
    <citation type="journal article" date="2023" name="IMA Fungus">
        <title>Comparative genomic study of the Penicillium genus elucidates a diverse pangenome and 15 lateral gene transfer events.</title>
        <authorList>
            <person name="Petersen C."/>
            <person name="Sorensen T."/>
            <person name="Nielsen M.R."/>
            <person name="Sondergaard T.E."/>
            <person name="Sorensen J.L."/>
            <person name="Fitzpatrick D.A."/>
            <person name="Frisvad J.C."/>
            <person name="Nielsen K.L."/>
        </authorList>
    </citation>
    <scope>NUCLEOTIDE SEQUENCE</scope>
    <source>
        <strain evidence="3">IBT 29864</strain>
    </source>
</reference>
<evidence type="ECO:0000313" key="3">
    <source>
        <dbReference type="EMBL" id="KAJ5370312.1"/>
    </source>
</evidence>
<feature type="signal peptide" evidence="2">
    <location>
        <begin position="1"/>
        <end position="20"/>
    </location>
</feature>
<dbReference type="GeneID" id="81438512"/>
<gene>
    <name evidence="3" type="ORF">N7496_006404</name>
</gene>
<dbReference type="Proteomes" id="UP001147782">
    <property type="component" value="Unassembled WGS sequence"/>
</dbReference>
<dbReference type="PANTHER" id="PTHR39599:SF2">
    <property type="entry name" value="ANCHORED PROTEIN, PUTATIVE (AFU_ORTHOLOGUE AFUA_1G09650)-RELATED"/>
    <property type="match status" value="1"/>
</dbReference>
<proteinExistence type="predicted"/>
<sequence>MRLSPTLGAVLLASISTALDENTNPASSLNILRRNAEIEARLADEPVYGVRKMSSDEGEKFYLDYWHFEDTPQGGLSERDLAEVNATASDDAKNQKGSTPGTENGISSAQFLARSYAFSPSFGPESELRGSLLEARDFKCPGGTNACTSINRSDRCCSTGDTCVIVTDTGSGDVGCCPNGQTCSGTIGSCQSGYTTCSTALGGGCCIPGYECVEGGCKYILALLTIFHQLTQSKTGAYISVVTVTIDSTVTVSTVTHTTSQETSHSTSSSTSTSTRSTSSSSSTKSTSTSTESLTPPARGTSITTTTHSATTRVDVCPTGFYACSAVYNGGCCQTNRDCDTTSCPTTSSTTFTSDGKTIVIPVTTASSGSSSKTGKCPGGWFSCADTAGGDCCPSGYACGASICTATGSVATTVAKEAPTSNGAGVERVSGVMVGFGLICWALIL</sequence>
<reference evidence="3" key="1">
    <citation type="submission" date="2022-11" db="EMBL/GenBank/DDBJ databases">
        <authorList>
            <person name="Petersen C."/>
        </authorList>
    </citation>
    <scope>NUCLEOTIDE SEQUENCE</scope>
    <source>
        <strain evidence="3">IBT 29864</strain>
    </source>
</reference>
<dbReference type="RefSeq" id="XP_056554746.1">
    <property type="nucleotide sequence ID" value="XM_056699333.1"/>
</dbReference>
<dbReference type="AlphaFoldDB" id="A0A9W9S1F8"/>
<organism evidence="3 4">
    <name type="scientific">Penicillium cataractarum</name>
    <dbReference type="NCBI Taxonomy" id="2100454"/>
    <lineage>
        <taxon>Eukaryota</taxon>
        <taxon>Fungi</taxon>
        <taxon>Dikarya</taxon>
        <taxon>Ascomycota</taxon>
        <taxon>Pezizomycotina</taxon>
        <taxon>Eurotiomycetes</taxon>
        <taxon>Eurotiomycetidae</taxon>
        <taxon>Eurotiales</taxon>
        <taxon>Aspergillaceae</taxon>
        <taxon>Penicillium</taxon>
    </lineage>
</organism>
<feature type="region of interest" description="Disordered" evidence="1">
    <location>
        <begin position="87"/>
        <end position="106"/>
    </location>
</feature>
<evidence type="ECO:0000256" key="2">
    <source>
        <dbReference type="SAM" id="SignalP"/>
    </source>
</evidence>
<keyword evidence="4" id="KW-1185">Reference proteome</keyword>
<dbReference type="EMBL" id="JAPZBS010000005">
    <property type="protein sequence ID" value="KAJ5370312.1"/>
    <property type="molecule type" value="Genomic_DNA"/>
</dbReference>
<evidence type="ECO:0000313" key="4">
    <source>
        <dbReference type="Proteomes" id="UP001147782"/>
    </source>
</evidence>
<accession>A0A9W9S1F8</accession>